<dbReference type="InterPro" id="IPR020476">
    <property type="entry name" value="Nudix_hydrolase"/>
</dbReference>
<comment type="catalytic activity">
    <reaction evidence="10">
        <text>8-oxo-dGTP + H2O = 8-oxo-dGMP + diphosphate + H(+)</text>
        <dbReference type="Rhea" id="RHEA:31575"/>
        <dbReference type="ChEBI" id="CHEBI:15377"/>
        <dbReference type="ChEBI" id="CHEBI:15378"/>
        <dbReference type="ChEBI" id="CHEBI:33019"/>
        <dbReference type="ChEBI" id="CHEBI:63224"/>
        <dbReference type="ChEBI" id="CHEBI:77896"/>
        <dbReference type="EC" id="3.6.1.55"/>
    </reaction>
</comment>
<keyword evidence="21" id="KW-1185">Reference proteome</keyword>
<feature type="binding site" evidence="18">
    <location>
        <position position="40"/>
    </location>
    <ligand>
        <name>Mg(2+)</name>
        <dbReference type="ChEBI" id="CHEBI:18420"/>
    </ligand>
</feature>
<dbReference type="GO" id="GO:0044716">
    <property type="term" value="F:8-oxo-GDP phosphatase activity"/>
    <property type="evidence" value="ECO:0007669"/>
    <property type="project" value="TreeGrafter"/>
</dbReference>
<evidence type="ECO:0000256" key="12">
    <source>
        <dbReference type="ARBA" id="ARBA00038905"/>
    </source>
</evidence>
<dbReference type="PROSITE" id="PS00893">
    <property type="entry name" value="NUDIX_BOX"/>
    <property type="match status" value="1"/>
</dbReference>
<evidence type="ECO:0000256" key="15">
    <source>
        <dbReference type="ARBA" id="ARBA00041979"/>
    </source>
</evidence>
<keyword evidence="7" id="KW-0378">Hydrolase</keyword>
<gene>
    <name evidence="20" type="ORF">CWE13_06145</name>
</gene>
<dbReference type="FunFam" id="3.90.79.10:FF:000014">
    <property type="entry name" value="8-oxo-dGTP diphosphatase MutT"/>
    <property type="match status" value="1"/>
</dbReference>
<evidence type="ECO:0000256" key="6">
    <source>
        <dbReference type="ARBA" id="ARBA00022763"/>
    </source>
</evidence>
<dbReference type="PANTHER" id="PTHR47707:SF1">
    <property type="entry name" value="NUDIX HYDROLASE FAMILY PROTEIN"/>
    <property type="match status" value="1"/>
</dbReference>
<dbReference type="EMBL" id="PIPP01000002">
    <property type="protein sequence ID" value="RUO37535.1"/>
    <property type="molecule type" value="Genomic_DNA"/>
</dbReference>
<comment type="catalytic activity">
    <reaction evidence="11">
        <text>8-oxo-GTP + H2O = 8-oxo-GMP + diphosphate + H(+)</text>
        <dbReference type="Rhea" id="RHEA:67616"/>
        <dbReference type="ChEBI" id="CHEBI:15377"/>
        <dbReference type="ChEBI" id="CHEBI:15378"/>
        <dbReference type="ChEBI" id="CHEBI:33019"/>
        <dbReference type="ChEBI" id="CHEBI:143553"/>
        <dbReference type="ChEBI" id="CHEBI:145694"/>
    </reaction>
</comment>
<dbReference type="InterPro" id="IPR029119">
    <property type="entry name" value="MutY_C"/>
</dbReference>
<dbReference type="GO" id="GO:0006281">
    <property type="term" value="P:DNA repair"/>
    <property type="evidence" value="ECO:0007669"/>
    <property type="project" value="UniProtKB-KW"/>
</dbReference>
<evidence type="ECO:0000256" key="1">
    <source>
        <dbReference type="ARBA" id="ARBA00001946"/>
    </source>
</evidence>
<evidence type="ECO:0000256" key="2">
    <source>
        <dbReference type="ARBA" id="ARBA00005582"/>
    </source>
</evidence>
<evidence type="ECO:0000256" key="11">
    <source>
        <dbReference type="ARBA" id="ARBA00036904"/>
    </source>
</evidence>
<keyword evidence="9" id="KW-0234">DNA repair</keyword>
<keyword evidence="6" id="KW-0227">DNA damage</keyword>
<dbReference type="RefSeq" id="WP_126806856.1">
    <property type="nucleotide sequence ID" value="NZ_PIPP01000002.1"/>
</dbReference>
<dbReference type="CDD" id="cd03425">
    <property type="entry name" value="NUDIX_MutT_NudA_like"/>
    <property type="match status" value="1"/>
</dbReference>
<evidence type="ECO:0000256" key="3">
    <source>
        <dbReference type="ARBA" id="ARBA00022457"/>
    </source>
</evidence>
<evidence type="ECO:0000313" key="21">
    <source>
        <dbReference type="Proteomes" id="UP000286934"/>
    </source>
</evidence>
<dbReference type="OrthoDB" id="9810648at2"/>
<dbReference type="PRINTS" id="PR00502">
    <property type="entry name" value="NUDIXFAMILY"/>
</dbReference>
<dbReference type="GO" id="GO:0046872">
    <property type="term" value="F:metal ion binding"/>
    <property type="evidence" value="ECO:0007669"/>
    <property type="project" value="UniProtKB-KW"/>
</dbReference>
<name>A0A432WUT6_9GAMM</name>
<evidence type="ECO:0000256" key="7">
    <source>
        <dbReference type="ARBA" id="ARBA00022801"/>
    </source>
</evidence>
<dbReference type="PANTHER" id="PTHR47707">
    <property type="entry name" value="8-OXO-DGTP DIPHOSPHATASE"/>
    <property type="match status" value="1"/>
</dbReference>
<evidence type="ECO:0000256" key="18">
    <source>
        <dbReference type="PIRSR" id="PIRSR603561-2"/>
    </source>
</evidence>
<evidence type="ECO:0000256" key="16">
    <source>
        <dbReference type="ARBA" id="ARBA00042798"/>
    </source>
</evidence>
<dbReference type="InterPro" id="IPR047127">
    <property type="entry name" value="MutT-like"/>
</dbReference>
<dbReference type="InterPro" id="IPR020084">
    <property type="entry name" value="NUDIX_hydrolase_CS"/>
</dbReference>
<feature type="binding site" evidence="17">
    <location>
        <position position="26"/>
    </location>
    <ligand>
        <name>8-oxo-dGTP</name>
        <dbReference type="ChEBI" id="CHEBI:77896"/>
    </ligand>
</feature>
<dbReference type="InterPro" id="IPR003561">
    <property type="entry name" value="Mutator_MutT"/>
</dbReference>
<dbReference type="GO" id="GO:0008413">
    <property type="term" value="F:8-oxo-7,8-dihydroguanosine triphosphate pyrophosphatase activity"/>
    <property type="evidence" value="ECO:0007669"/>
    <property type="project" value="InterPro"/>
</dbReference>
<dbReference type="Gene3D" id="3.90.79.10">
    <property type="entry name" value="Nucleoside Triphosphate Pyrophosphohydrolase"/>
    <property type="match status" value="1"/>
</dbReference>
<evidence type="ECO:0000256" key="4">
    <source>
        <dbReference type="ARBA" id="ARBA00022705"/>
    </source>
</evidence>
<comment type="cofactor">
    <cofactor evidence="1 18">
        <name>Mg(2+)</name>
        <dbReference type="ChEBI" id="CHEBI:18420"/>
    </cofactor>
</comment>
<evidence type="ECO:0000256" key="14">
    <source>
        <dbReference type="ARBA" id="ARBA00041592"/>
    </source>
</evidence>
<keyword evidence="4" id="KW-0235">DNA replication</keyword>
<dbReference type="NCBIfam" id="TIGR00586">
    <property type="entry name" value="mutt"/>
    <property type="match status" value="1"/>
</dbReference>
<reference evidence="21" key="1">
    <citation type="journal article" date="2018" name="Front. Microbiol.">
        <title>Genome-Based Analysis Reveals the Taxonomy and Diversity of the Family Idiomarinaceae.</title>
        <authorList>
            <person name="Liu Y."/>
            <person name="Lai Q."/>
            <person name="Shao Z."/>
        </authorList>
    </citation>
    <scope>NUCLEOTIDE SEQUENCE [LARGE SCALE GENOMIC DNA]</scope>
    <source>
        <strain evidence="21">AIS</strain>
    </source>
</reference>
<evidence type="ECO:0000256" key="17">
    <source>
        <dbReference type="PIRSR" id="PIRSR603561-1"/>
    </source>
</evidence>
<feature type="binding site" evidence="18">
    <location>
        <position position="60"/>
    </location>
    <ligand>
        <name>Mg(2+)</name>
        <dbReference type="ChEBI" id="CHEBI:18420"/>
    </ligand>
</feature>
<feature type="domain" description="Nudix hydrolase" evidence="19">
    <location>
        <begin position="5"/>
        <end position="131"/>
    </location>
</feature>
<keyword evidence="3" id="KW-0515">Mutator protein</keyword>
<dbReference type="GO" id="GO:0035539">
    <property type="term" value="F:8-oxo-7,8-dihydrodeoxyguanosine triphosphate pyrophosphatase activity"/>
    <property type="evidence" value="ECO:0007669"/>
    <property type="project" value="UniProtKB-EC"/>
</dbReference>
<keyword evidence="8 18" id="KW-0460">Magnesium</keyword>
<evidence type="ECO:0000256" key="8">
    <source>
        <dbReference type="ARBA" id="ARBA00022842"/>
    </source>
</evidence>
<evidence type="ECO:0000256" key="13">
    <source>
        <dbReference type="ARBA" id="ARBA00040794"/>
    </source>
</evidence>
<evidence type="ECO:0000313" key="20">
    <source>
        <dbReference type="EMBL" id="RUO37535.1"/>
    </source>
</evidence>
<evidence type="ECO:0000256" key="5">
    <source>
        <dbReference type="ARBA" id="ARBA00022723"/>
    </source>
</evidence>
<accession>A0A432WUT6</accession>
<evidence type="ECO:0000256" key="10">
    <source>
        <dbReference type="ARBA" id="ARBA00035861"/>
    </source>
</evidence>
<feature type="binding site" evidence="17">
    <location>
        <begin position="37"/>
        <end position="40"/>
    </location>
    <ligand>
        <name>8-oxo-dGTP</name>
        <dbReference type="ChEBI" id="CHEBI:77896"/>
    </ligand>
</feature>
<comment type="caution">
    <text evidence="20">The sequence shown here is derived from an EMBL/GenBank/DDBJ whole genome shotgun (WGS) entry which is preliminary data.</text>
</comment>
<dbReference type="GO" id="GO:0006260">
    <property type="term" value="P:DNA replication"/>
    <property type="evidence" value="ECO:0007669"/>
    <property type="project" value="UniProtKB-KW"/>
</dbReference>
<evidence type="ECO:0000256" key="9">
    <source>
        <dbReference type="ARBA" id="ARBA00023204"/>
    </source>
</evidence>
<dbReference type="InterPro" id="IPR000086">
    <property type="entry name" value="NUDIX_hydrolase_dom"/>
</dbReference>
<dbReference type="SUPFAM" id="SSF55811">
    <property type="entry name" value="Nudix"/>
    <property type="match status" value="1"/>
</dbReference>
<organism evidence="20 21">
    <name type="scientific">Aliidiomarina shirensis</name>
    <dbReference type="NCBI Taxonomy" id="1048642"/>
    <lineage>
        <taxon>Bacteria</taxon>
        <taxon>Pseudomonadati</taxon>
        <taxon>Pseudomonadota</taxon>
        <taxon>Gammaproteobacteria</taxon>
        <taxon>Alteromonadales</taxon>
        <taxon>Idiomarinaceae</taxon>
        <taxon>Aliidiomarina</taxon>
    </lineage>
</organism>
<dbReference type="PROSITE" id="PS51462">
    <property type="entry name" value="NUDIX"/>
    <property type="match status" value="1"/>
</dbReference>
<dbReference type="InterPro" id="IPR015797">
    <property type="entry name" value="NUDIX_hydrolase-like_dom_sf"/>
</dbReference>
<dbReference type="Pfam" id="PF14815">
    <property type="entry name" value="NUDIX_4"/>
    <property type="match status" value="1"/>
</dbReference>
<evidence type="ECO:0000259" key="19">
    <source>
        <dbReference type="PROSITE" id="PS51462"/>
    </source>
</evidence>
<dbReference type="GO" id="GO:0044715">
    <property type="term" value="F:8-oxo-dGDP phosphatase activity"/>
    <property type="evidence" value="ECO:0007669"/>
    <property type="project" value="TreeGrafter"/>
</dbReference>
<feature type="binding site" evidence="17">
    <location>
        <position position="122"/>
    </location>
    <ligand>
        <name>8-oxo-dGTP</name>
        <dbReference type="ChEBI" id="CHEBI:77896"/>
    </ligand>
</feature>
<feature type="binding site" evidence="17">
    <location>
        <position position="31"/>
    </location>
    <ligand>
        <name>8-oxo-dGTP</name>
        <dbReference type="ChEBI" id="CHEBI:77896"/>
    </ligand>
</feature>
<comment type="similarity">
    <text evidence="2">Belongs to the Nudix hydrolase family.</text>
</comment>
<proteinExistence type="inferred from homology"/>
<dbReference type="Proteomes" id="UP000286934">
    <property type="component" value="Unassembled WGS sequence"/>
</dbReference>
<keyword evidence="5 18" id="KW-0479">Metal-binding</keyword>
<dbReference type="EC" id="3.6.1.55" evidence="12"/>
<protein>
    <recommendedName>
        <fullName evidence="13">8-oxo-dGTP diphosphatase</fullName>
        <ecNumber evidence="12">3.6.1.55</ecNumber>
    </recommendedName>
    <alternativeName>
        <fullName evidence="16">7,8-dihydro-8-oxoguanine-triphosphatase</fullName>
    </alternativeName>
    <alternativeName>
        <fullName evidence="15">Mutator protein MutT</fullName>
    </alternativeName>
    <alternativeName>
        <fullName evidence="14">dGTP pyrophosphohydrolase</fullName>
    </alternativeName>
</protein>
<sequence>MPEAKQVHVAVAVVINTTAQVLISKRAEHQHQGGLWEFPGGKVEAGETLLSALDRELHEELNLHVDSAEPLLSVSHNYGDKQVLLDVWQVTRFHGEVQANEGQQWLWADITKLQSLDFPAANVPILEVVEKLLARG</sequence>
<dbReference type="AlphaFoldDB" id="A0A432WUT6"/>